<organism evidence="2 3">
    <name type="scientific">Meripilus lineatus</name>
    <dbReference type="NCBI Taxonomy" id="2056292"/>
    <lineage>
        <taxon>Eukaryota</taxon>
        <taxon>Fungi</taxon>
        <taxon>Dikarya</taxon>
        <taxon>Basidiomycota</taxon>
        <taxon>Agaricomycotina</taxon>
        <taxon>Agaricomycetes</taxon>
        <taxon>Polyporales</taxon>
        <taxon>Meripilaceae</taxon>
        <taxon>Meripilus</taxon>
    </lineage>
</organism>
<dbReference type="Proteomes" id="UP001212997">
    <property type="component" value="Unassembled WGS sequence"/>
</dbReference>
<feature type="region of interest" description="Disordered" evidence="1">
    <location>
        <begin position="135"/>
        <end position="169"/>
    </location>
</feature>
<gene>
    <name evidence="2" type="ORF">NLI96_g1132</name>
</gene>
<dbReference type="AlphaFoldDB" id="A0AAD5YLD2"/>
<sequence>MATVQLPMPIVQPLQRIPEVIDISDDDDDIVITGHNPGRTQEAGPSTANNAHNNTRNPIFVLDSDDEQTGPSTFRGHSGHRSRLHRLVSPPPRNVQPQPIPPVPPIPRHLRGHRHAHAPYNLPPVVRPNPQPFPFEAHMDQPRRRDHTPPVLPPRGSARLAPSSSNGTWRRLPEHVARRAVPAWARAASGLWSAMGLPPILTLGEEADLWSQHDELFGVFDPERPPTKEQDVWKPSYTHPLKPQPGFVFDFNPGQSEASSAPSVGGSGSGTNTPRTIIILDDDDDEDTFVRQNTKETPVKTREFQVETSSELICANCQDVLVMSSGADVKTEEEQKNLRVWGLRCGHMLDGKCVNSLMHPKPTCVGTHSPPDGSEVTMADETESEFVTGKGKGKARATGASLPDSKGKGRAQDTPPSSQLLEQDSTLEGASPRYSLRPRRHVVSSLPPLLDAAATSPRPVRPLPRRRGGASMPSAKLKGKGRARKPTVEEEHEWMCPVVGCGHKHRSVRMSGDEKWIMAPNEGAIPLFV</sequence>
<name>A0AAD5YLD2_9APHY</name>
<feature type="region of interest" description="Disordered" evidence="1">
    <location>
        <begin position="35"/>
        <end position="58"/>
    </location>
</feature>
<feature type="region of interest" description="Disordered" evidence="1">
    <location>
        <begin position="251"/>
        <end position="277"/>
    </location>
</feature>
<feature type="compositionally biased region" description="Polar residues" evidence="1">
    <location>
        <begin position="43"/>
        <end position="57"/>
    </location>
</feature>
<proteinExistence type="predicted"/>
<evidence type="ECO:0000313" key="3">
    <source>
        <dbReference type="Proteomes" id="UP001212997"/>
    </source>
</evidence>
<keyword evidence="3" id="KW-1185">Reference proteome</keyword>
<feature type="region of interest" description="Disordered" evidence="1">
    <location>
        <begin position="362"/>
        <end position="489"/>
    </location>
</feature>
<dbReference type="EMBL" id="JANAWD010000021">
    <property type="protein sequence ID" value="KAJ3490871.1"/>
    <property type="molecule type" value="Genomic_DNA"/>
</dbReference>
<feature type="compositionally biased region" description="Polar residues" evidence="1">
    <location>
        <begin position="414"/>
        <end position="428"/>
    </location>
</feature>
<reference evidence="2" key="1">
    <citation type="submission" date="2022-07" db="EMBL/GenBank/DDBJ databases">
        <title>Genome Sequence of Physisporinus lineatus.</title>
        <authorList>
            <person name="Buettner E."/>
        </authorList>
    </citation>
    <scope>NUCLEOTIDE SEQUENCE</scope>
    <source>
        <strain evidence="2">VT162</strain>
    </source>
</reference>
<accession>A0AAD5YLD2</accession>
<evidence type="ECO:0000256" key="1">
    <source>
        <dbReference type="SAM" id="MobiDB-lite"/>
    </source>
</evidence>
<comment type="caution">
    <text evidence="2">The sequence shown here is derived from an EMBL/GenBank/DDBJ whole genome shotgun (WGS) entry which is preliminary data.</text>
</comment>
<protein>
    <submittedName>
        <fullName evidence="2">Uncharacterized protein</fullName>
    </submittedName>
</protein>
<evidence type="ECO:0000313" key="2">
    <source>
        <dbReference type="EMBL" id="KAJ3490871.1"/>
    </source>
</evidence>